<dbReference type="Gene3D" id="1.10.150.50">
    <property type="entry name" value="Transcription Factor, Ets-1"/>
    <property type="match status" value="1"/>
</dbReference>
<sequence>MSDNVESTSTSTSAPTASLPTVEEINGWDRDRVKGFLQEKKVSLDLDDTEIDKIYNNKIDGNTFLELTRDDLLSIEIALKPTKGIGKLISQIRGVQTILQTTKITEAFPEGVYSTILTRYCPSYIEADISSHGSNWQYQSDPKLKKILRKHTESHYMHFVNENDDKIDRPTYLFFSGAGTGKSRNASEFHNMLIQSLKDSNNLELKNMIQDAWVFNISLENGTSFSRSIERFDILAIGVRMFWQVYTGDDDFDRFLFTYDAPTPLEVIRWIAKGHNKEKEDMKKTAIILVVDGLQNFMTSNDDGLDEDSAFYQTLSKISDLALNNDFFLIPCCTATITRSFDQTIKSSNRLRVRLPVVSLNPPTIFRDNKYISVFQDHHIINLLVDDCGGHGRALEVLAETIGDKNINDCNFDQLMHDLRASLEDRYPSVLNISALEAQAIVRAILTRIRLDSRKCVPCTDKLPDYFVQPGLIRFEKIGTSAEGYFNAPYIWIWIMAQPSTLGGDPLLRDWQFCDYGEHVATFDRRRIPGAQLWDHFEYFVAIFRYLKSRVLEEGQKTTISEIHTGARLRLEYDITFTNHHLKLEHAKHQEVTNSSKYTKTRKIICEDSVVNVREGKYCIINGGSAPHGDSFLSLDQSRKNNPNEVHQAKKWKTSRINRKLYYDEREKSAGDRDFFILFTTGESDNFDLPENSGIVDKSNWNNYFGPFAGRAYNYAIVGALDINTATTTELMTVYDLGE</sequence>
<reference evidence="2" key="1">
    <citation type="submission" date="2022-08" db="EMBL/GenBank/DDBJ databases">
        <authorList>
            <person name="Kallberg Y."/>
            <person name="Tangrot J."/>
            <person name="Rosling A."/>
        </authorList>
    </citation>
    <scope>NUCLEOTIDE SEQUENCE</scope>
    <source>
        <strain evidence="2">Wild A</strain>
    </source>
</reference>
<name>A0A9W4WND8_9GLOM</name>
<evidence type="ECO:0000256" key="1">
    <source>
        <dbReference type="SAM" id="MobiDB-lite"/>
    </source>
</evidence>
<feature type="compositionally biased region" description="Low complexity" evidence="1">
    <location>
        <begin position="7"/>
        <end position="21"/>
    </location>
</feature>
<feature type="region of interest" description="Disordered" evidence="1">
    <location>
        <begin position="1"/>
        <end position="21"/>
    </location>
</feature>
<gene>
    <name evidence="2" type="ORF">FWILDA_LOCUS6783</name>
</gene>
<accession>A0A9W4WND8</accession>
<comment type="caution">
    <text evidence="2">The sequence shown here is derived from an EMBL/GenBank/DDBJ whole genome shotgun (WGS) entry which is preliminary data.</text>
</comment>
<dbReference type="EMBL" id="CAMKVN010001262">
    <property type="protein sequence ID" value="CAI2174818.1"/>
    <property type="molecule type" value="Genomic_DNA"/>
</dbReference>
<evidence type="ECO:0000313" key="2">
    <source>
        <dbReference type="EMBL" id="CAI2174818.1"/>
    </source>
</evidence>
<keyword evidence="3" id="KW-1185">Reference proteome</keyword>
<evidence type="ECO:0000313" key="3">
    <source>
        <dbReference type="Proteomes" id="UP001153678"/>
    </source>
</evidence>
<dbReference type="InterPro" id="IPR013761">
    <property type="entry name" value="SAM/pointed_sf"/>
</dbReference>
<dbReference type="AlphaFoldDB" id="A0A9W4WND8"/>
<proteinExistence type="predicted"/>
<dbReference type="OrthoDB" id="5597935at2759"/>
<dbReference type="Proteomes" id="UP001153678">
    <property type="component" value="Unassembled WGS sequence"/>
</dbReference>
<protein>
    <submittedName>
        <fullName evidence="2">9353_t:CDS:1</fullName>
    </submittedName>
</protein>
<organism evidence="2 3">
    <name type="scientific">Funneliformis geosporum</name>
    <dbReference type="NCBI Taxonomy" id="1117311"/>
    <lineage>
        <taxon>Eukaryota</taxon>
        <taxon>Fungi</taxon>
        <taxon>Fungi incertae sedis</taxon>
        <taxon>Mucoromycota</taxon>
        <taxon>Glomeromycotina</taxon>
        <taxon>Glomeromycetes</taxon>
        <taxon>Glomerales</taxon>
        <taxon>Glomeraceae</taxon>
        <taxon>Funneliformis</taxon>
    </lineage>
</organism>